<dbReference type="Proteomes" id="UP000887159">
    <property type="component" value="Unassembled WGS sequence"/>
</dbReference>
<evidence type="ECO:0000313" key="2">
    <source>
        <dbReference type="Proteomes" id="UP000887159"/>
    </source>
</evidence>
<keyword evidence="2" id="KW-1185">Reference proteome</keyword>
<evidence type="ECO:0000313" key="1">
    <source>
        <dbReference type="EMBL" id="GFY25645.1"/>
    </source>
</evidence>
<gene>
    <name evidence="1" type="ORF">TNCV_2487651</name>
</gene>
<accession>A0A8X6W061</accession>
<proteinExistence type="predicted"/>
<organism evidence="1 2">
    <name type="scientific">Trichonephila clavipes</name>
    <name type="common">Golden silk orbweaver</name>
    <name type="synonym">Nephila clavipes</name>
    <dbReference type="NCBI Taxonomy" id="2585209"/>
    <lineage>
        <taxon>Eukaryota</taxon>
        <taxon>Metazoa</taxon>
        <taxon>Ecdysozoa</taxon>
        <taxon>Arthropoda</taxon>
        <taxon>Chelicerata</taxon>
        <taxon>Arachnida</taxon>
        <taxon>Araneae</taxon>
        <taxon>Araneomorphae</taxon>
        <taxon>Entelegynae</taxon>
        <taxon>Araneoidea</taxon>
        <taxon>Nephilidae</taxon>
        <taxon>Trichonephila</taxon>
    </lineage>
</organism>
<protein>
    <submittedName>
        <fullName evidence="1">Uncharacterized protein</fullName>
    </submittedName>
</protein>
<dbReference type="AlphaFoldDB" id="A0A8X6W061"/>
<dbReference type="EMBL" id="BMAU01021371">
    <property type="protein sequence ID" value="GFY25645.1"/>
    <property type="molecule type" value="Genomic_DNA"/>
</dbReference>
<sequence length="98" mass="10940">MPVDVNFDRSRLVGRSISTVSVKFNVRERQSIGMRGESRSMRETVWSTEARLCSSLAHRVSRLKVECVLSSRATHGVELLLPGCSRDNYFTNGPRGGV</sequence>
<reference evidence="1" key="1">
    <citation type="submission" date="2020-08" db="EMBL/GenBank/DDBJ databases">
        <title>Multicomponent nature underlies the extraordinary mechanical properties of spider dragline silk.</title>
        <authorList>
            <person name="Kono N."/>
            <person name="Nakamura H."/>
            <person name="Mori M."/>
            <person name="Yoshida Y."/>
            <person name="Ohtoshi R."/>
            <person name="Malay A.D."/>
            <person name="Moran D.A.P."/>
            <person name="Tomita M."/>
            <person name="Numata K."/>
            <person name="Arakawa K."/>
        </authorList>
    </citation>
    <scope>NUCLEOTIDE SEQUENCE</scope>
</reference>
<comment type="caution">
    <text evidence="1">The sequence shown here is derived from an EMBL/GenBank/DDBJ whole genome shotgun (WGS) entry which is preliminary data.</text>
</comment>
<name>A0A8X6W061_TRICX</name>